<dbReference type="NCBIfam" id="NF005068">
    <property type="entry name" value="PRK06486.1"/>
    <property type="match status" value="1"/>
</dbReference>
<dbReference type="PANTHER" id="PTHR10672">
    <property type="entry name" value="ADDUCIN"/>
    <property type="match status" value="1"/>
</dbReference>
<comment type="caution">
    <text evidence="3">The sequence shown here is derived from an EMBL/GenBank/DDBJ whole genome shotgun (WGS) entry which is preliminary data.</text>
</comment>
<dbReference type="Gene3D" id="3.40.225.10">
    <property type="entry name" value="Class II aldolase/adducin N-terminal domain"/>
    <property type="match status" value="1"/>
</dbReference>
<evidence type="ECO:0000259" key="2">
    <source>
        <dbReference type="SMART" id="SM01007"/>
    </source>
</evidence>
<comment type="similarity">
    <text evidence="1">Belongs to the aldolase class II family.</text>
</comment>
<dbReference type="PANTHER" id="PTHR10672:SF21">
    <property type="entry name" value="CLASS II ALDOLASE_ADDUCIN N-TERMINAL DOMAIN-CONTAINING PROTEIN"/>
    <property type="match status" value="1"/>
</dbReference>
<keyword evidence="4" id="KW-1185">Reference proteome</keyword>
<dbReference type="InterPro" id="IPR051017">
    <property type="entry name" value="Aldolase-II_Adducin_sf"/>
</dbReference>
<dbReference type="InterPro" id="IPR001303">
    <property type="entry name" value="Aldolase_II/adducin_N"/>
</dbReference>
<evidence type="ECO:0000256" key="1">
    <source>
        <dbReference type="ARBA" id="ARBA00037961"/>
    </source>
</evidence>
<name>A0ABS1V2W3_9PROT</name>
<dbReference type="EMBL" id="JAEUXJ010000004">
    <property type="protein sequence ID" value="MBL6456031.1"/>
    <property type="molecule type" value="Genomic_DNA"/>
</dbReference>
<reference evidence="3 4" key="1">
    <citation type="submission" date="2021-01" db="EMBL/GenBank/DDBJ databases">
        <title>Belnapia mucosa sp. nov. and Belnapia arida sp. nov., isolated from the Tabernas Desert (Almeria, Spain).</title>
        <authorList>
            <person name="Molina-Menor E."/>
            <person name="Vidal-Verdu A."/>
            <person name="Calonge A."/>
            <person name="Satari L."/>
            <person name="Pereto Magraner J."/>
            <person name="Porcar Miralles M."/>
        </authorList>
    </citation>
    <scope>NUCLEOTIDE SEQUENCE [LARGE SCALE GENOMIC DNA]</scope>
    <source>
        <strain evidence="3 4">T6</strain>
    </source>
</reference>
<protein>
    <submittedName>
        <fullName evidence="3">Aldolase</fullName>
    </submittedName>
</protein>
<dbReference type="InterPro" id="IPR036409">
    <property type="entry name" value="Aldolase_II/adducin_N_sf"/>
</dbReference>
<dbReference type="Proteomes" id="UP000606490">
    <property type="component" value="Unassembled WGS sequence"/>
</dbReference>
<sequence>MAGSNGADWQEARIDLAAALRWAARLGLHEGVCNHFSVMLAPDRFLINAHRTHWAKARASDLLVIDGAGNTLEGQGRPATTGINIHVPMHRMTGHKVILHTHMPYATALTCIQGGRLEMVHQNAGRFFGLCAYDDAFNGFATDMDEGTRMSRMMGDKRVLFLGNHGVVVAGETIADAFDDLYYLERACEVQVLAMSTGRPLAIIPDELAAKLASFSTRHENAVYFLAAIRGILDEEEPAYAT</sequence>
<feature type="domain" description="Class II aldolase/adducin N-terminal" evidence="2">
    <location>
        <begin position="14"/>
        <end position="192"/>
    </location>
</feature>
<organism evidence="3 4">
    <name type="scientific">Belnapia mucosa</name>
    <dbReference type="NCBI Taxonomy" id="2804532"/>
    <lineage>
        <taxon>Bacteria</taxon>
        <taxon>Pseudomonadati</taxon>
        <taxon>Pseudomonadota</taxon>
        <taxon>Alphaproteobacteria</taxon>
        <taxon>Acetobacterales</taxon>
        <taxon>Roseomonadaceae</taxon>
        <taxon>Belnapia</taxon>
    </lineage>
</organism>
<evidence type="ECO:0000313" key="3">
    <source>
        <dbReference type="EMBL" id="MBL6456031.1"/>
    </source>
</evidence>
<proteinExistence type="inferred from homology"/>
<dbReference type="SMART" id="SM01007">
    <property type="entry name" value="Aldolase_II"/>
    <property type="match status" value="1"/>
</dbReference>
<evidence type="ECO:0000313" key="4">
    <source>
        <dbReference type="Proteomes" id="UP000606490"/>
    </source>
</evidence>
<accession>A0ABS1V2W3</accession>
<dbReference type="Pfam" id="PF00596">
    <property type="entry name" value="Aldolase_II"/>
    <property type="match status" value="1"/>
</dbReference>
<gene>
    <name evidence="3" type="ORF">JMJ55_11905</name>
</gene>
<dbReference type="SUPFAM" id="SSF53639">
    <property type="entry name" value="AraD/HMP-PK domain-like"/>
    <property type="match status" value="1"/>
</dbReference>